<feature type="active site" description="Proton donor/acceptor" evidence="7">
    <location>
        <position position="182"/>
    </location>
</feature>
<sequence>MKQEEFVKYIDHSLLKPELTREDYIEGLNYAKELGVASVCINPHRLDLAREILADSDVVIGTVIGFPSGAHTTRSKVFEAIEAYANGARELDMVIDVGALKDGDYDRVREDIKSVVEATPACVKVILENAYLTDEEIAKGSELVEEAGADFVKTSTGFAASGSKVEDLKIMRQSVSDKVKVKAAGGLSTYEDCLAAIEAGADRVGISRTKKILEQMNSSSE</sequence>
<dbReference type="FunFam" id="3.20.20.70:FF:000044">
    <property type="entry name" value="Deoxyribose-phosphate aldolase"/>
    <property type="match status" value="1"/>
</dbReference>
<feature type="active site" description="Proton donor/acceptor" evidence="7">
    <location>
        <position position="92"/>
    </location>
</feature>
<dbReference type="PIRSF" id="PIRSF001357">
    <property type="entry name" value="DeoC"/>
    <property type="match status" value="1"/>
</dbReference>
<reference evidence="9" key="1">
    <citation type="submission" date="2019-09" db="EMBL/GenBank/DDBJ databases">
        <title>Draft genome sequence assemblies of isolates from the urinary tract.</title>
        <authorList>
            <person name="Mores C.R."/>
            <person name="Putonti C."/>
            <person name="Wolfe A.J."/>
        </authorList>
    </citation>
    <scope>NUCLEOTIDE SEQUENCE [LARGE SCALE GENOMIC DNA]</scope>
    <source>
        <strain evidence="9">UMB8614</strain>
    </source>
</reference>
<dbReference type="GO" id="GO:0006018">
    <property type="term" value="P:2-deoxyribose 1-phosphate catabolic process"/>
    <property type="evidence" value="ECO:0007669"/>
    <property type="project" value="UniProtKB-UniRule"/>
</dbReference>
<evidence type="ECO:0000256" key="2">
    <source>
        <dbReference type="ARBA" id="ARBA00022490"/>
    </source>
</evidence>
<dbReference type="NCBIfam" id="TIGR00126">
    <property type="entry name" value="deoC"/>
    <property type="match status" value="1"/>
</dbReference>
<evidence type="ECO:0000256" key="1">
    <source>
        <dbReference type="ARBA" id="ARBA00010936"/>
    </source>
</evidence>
<comment type="subcellular location">
    <subcellularLocation>
        <location evidence="7">Cytoplasm</location>
    </subcellularLocation>
</comment>
<keyword evidence="2 7" id="KW-0963">Cytoplasm</keyword>
<dbReference type="EMBL" id="VYVN01000003">
    <property type="protein sequence ID" value="KAA9242064.1"/>
    <property type="molecule type" value="Genomic_DNA"/>
</dbReference>
<keyword evidence="9" id="KW-1185">Reference proteome</keyword>
<evidence type="ECO:0000256" key="7">
    <source>
        <dbReference type="HAMAP-Rule" id="MF_00114"/>
    </source>
</evidence>
<dbReference type="AlphaFoldDB" id="A0A5N1BSU6"/>
<keyword evidence="4 7" id="KW-0704">Schiff base</keyword>
<dbReference type="HAMAP" id="MF_00114">
    <property type="entry name" value="DeoC_type1"/>
    <property type="match status" value="1"/>
</dbReference>
<evidence type="ECO:0000313" key="9">
    <source>
        <dbReference type="Proteomes" id="UP000326476"/>
    </source>
</evidence>
<dbReference type="SMART" id="SM01133">
    <property type="entry name" value="DeoC"/>
    <property type="match status" value="1"/>
</dbReference>
<organism evidence="8 9">
    <name type="scientific">Aerococcus tenax</name>
    <dbReference type="NCBI Taxonomy" id="3078812"/>
    <lineage>
        <taxon>Bacteria</taxon>
        <taxon>Bacillati</taxon>
        <taxon>Bacillota</taxon>
        <taxon>Bacilli</taxon>
        <taxon>Lactobacillales</taxon>
        <taxon>Aerococcaceae</taxon>
        <taxon>Aerococcus</taxon>
    </lineage>
</organism>
<accession>A0A5N1BSU6</accession>
<dbReference type="InterPro" id="IPR002915">
    <property type="entry name" value="DeoC/FbaB/LacD_aldolase"/>
</dbReference>
<dbReference type="EC" id="4.1.2.4" evidence="7"/>
<evidence type="ECO:0000256" key="3">
    <source>
        <dbReference type="ARBA" id="ARBA00023239"/>
    </source>
</evidence>
<dbReference type="SUPFAM" id="SSF51569">
    <property type="entry name" value="Aldolase"/>
    <property type="match status" value="1"/>
</dbReference>
<evidence type="ECO:0000256" key="5">
    <source>
        <dbReference type="ARBA" id="ARBA00048791"/>
    </source>
</evidence>
<dbReference type="PANTHER" id="PTHR10889">
    <property type="entry name" value="DEOXYRIBOSE-PHOSPHATE ALDOLASE"/>
    <property type="match status" value="1"/>
</dbReference>
<feature type="active site" description="Schiff-base intermediate with acetaldehyde" evidence="7">
    <location>
        <position position="153"/>
    </location>
</feature>
<dbReference type="Proteomes" id="UP000326476">
    <property type="component" value="Unassembled WGS sequence"/>
</dbReference>
<name>A0A5N1BSU6_9LACT</name>
<dbReference type="CDD" id="cd00959">
    <property type="entry name" value="DeoC"/>
    <property type="match status" value="1"/>
</dbReference>
<comment type="similarity">
    <text evidence="1 7">Belongs to the DeoC/FbaB aldolase family. DeoC type 1 subfamily.</text>
</comment>
<comment type="caution">
    <text evidence="8">The sequence shown here is derived from an EMBL/GenBank/DDBJ whole genome shotgun (WGS) entry which is preliminary data.</text>
</comment>
<keyword evidence="3 7" id="KW-0456">Lyase</keyword>
<dbReference type="GO" id="GO:0004139">
    <property type="term" value="F:deoxyribose-phosphate aldolase activity"/>
    <property type="evidence" value="ECO:0007669"/>
    <property type="project" value="UniProtKB-UniRule"/>
</dbReference>
<dbReference type="PANTHER" id="PTHR10889:SF1">
    <property type="entry name" value="DEOXYRIBOSE-PHOSPHATE ALDOLASE"/>
    <property type="match status" value="1"/>
</dbReference>
<dbReference type="GO" id="GO:0009264">
    <property type="term" value="P:deoxyribonucleotide catabolic process"/>
    <property type="evidence" value="ECO:0007669"/>
    <property type="project" value="UniProtKB-UniRule"/>
</dbReference>
<dbReference type="UniPathway" id="UPA00002">
    <property type="reaction ID" value="UER00468"/>
</dbReference>
<dbReference type="GO" id="GO:0016052">
    <property type="term" value="P:carbohydrate catabolic process"/>
    <property type="evidence" value="ECO:0007669"/>
    <property type="project" value="TreeGrafter"/>
</dbReference>
<gene>
    <name evidence="7 8" type="primary">deoC</name>
    <name evidence="8" type="ORF">F6I34_02375</name>
</gene>
<comment type="catalytic activity">
    <reaction evidence="5 7">
        <text>2-deoxy-D-ribose 5-phosphate = D-glyceraldehyde 3-phosphate + acetaldehyde</text>
        <dbReference type="Rhea" id="RHEA:12821"/>
        <dbReference type="ChEBI" id="CHEBI:15343"/>
        <dbReference type="ChEBI" id="CHEBI:59776"/>
        <dbReference type="ChEBI" id="CHEBI:62877"/>
        <dbReference type="EC" id="4.1.2.4"/>
    </reaction>
</comment>
<dbReference type="InterPro" id="IPR013785">
    <property type="entry name" value="Aldolase_TIM"/>
</dbReference>
<evidence type="ECO:0000256" key="6">
    <source>
        <dbReference type="ARBA" id="ARBA00056337"/>
    </source>
</evidence>
<dbReference type="RefSeq" id="WP_111882981.1">
    <property type="nucleotide sequence ID" value="NZ_VYVN01000003.1"/>
</dbReference>
<proteinExistence type="inferred from homology"/>
<dbReference type="InterPro" id="IPR011343">
    <property type="entry name" value="DeoC"/>
</dbReference>
<protein>
    <recommendedName>
        <fullName evidence="7">Deoxyribose-phosphate aldolase</fullName>
        <shortName evidence="7">DERA</shortName>
        <ecNumber evidence="7">4.1.2.4</ecNumber>
    </recommendedName>
    <alternativeName>
        <fullName evidence="7">2-deoxy-D-ribose 5-phosphate aldolase</fullName>
    </alternativeName>
    <alternativeName>
        <fullName evidence="7">Phosphodeoxyriboaldolase</fullName>
        <shortName evidence="7">Deoxyriboaldolase</shortName>
    </alternativeName>
</protein>
<comment type="pathway">
    <text evidence="7">Carbohydrate degradation; 2-deoxy-D-ribose 1-phosphate degradation; D-glyceraldehyde 3-phosphate and acetaldehyde from 2-deoxy-alpha-D-ribose 1-phosphate: step 2/2.</text>
</comment>
<evidence type="ECO:0000313" key="8">
    <source>
        <dbReference type="EMBL" id="KAA9242064.1"/>
    </source>
</evidence>
<dbReference type="Gene3D" id="3.20.20.70">
    <property type="entry name" value="Aldolase class I"/>
    <property type="match status" value="1"/>
</dbReference>
<dbReference type="InterPro" id="IPR028581">
    <property type="entry name" value="DeoC_typeI"/>
</dbReference>
<dbReference type="GO" id="GO:0005737">
    <property type="term" value="C:cytoplasm"/>
    <property type="evidence" value="ECO:0007669"/>
    <property type="project" value="UniProtKB-SubCell"/>
</dbReference>
<dbReference type="Pfam" id="PF01791">
    <property type="entry name" value="DeoC"/>
    <property type="match status" value="1"/>
</dbReference>
<comment type="function">
    <text evidence="6 7">Catalyzes a reversible aldol reaction between acetaldehyde and D-glyceraldehyde 3-phosphate to generate 2-deoxy-D-ribose 5-phosphate.</text>
</comment>
<evidence type="ECO:0000256" key="4">
    <source>
        <dbReference type="ARBA" id="ARBA00023270"/>
    </source>
</evidence>